<dbReference type="STRING" id="1436961.SAMN05421739_102113"/>
<reference evidence="4" key="1">
    <citation type="submission" date="2016-10" db="EMBL/GenBank/DDBJ databases">
        <authorList>
            <person name="Varghese N."/>
            <person name="Submissions S."/>
        </authorList>
    </citation>
    <scope>NUCLEOTIDE SEQUENCE [LARGE SCALE GENOMIC DNA]</scope>
    <source>
        <strain evidence="4">LP51</strain>
    </source>
</reference>
<dbReference type="OrthoDB" id="9810015at2"/>
<evidence type="ECO:0000313" key="3">
    <source>
        <dbReference type="EMBL" id="SFG31236.1"/>
    </source>
</evidence>
<gene>
    <name evidence="3" type="ORF">SAMN05421739_102113</name>
</gene>
<feature type="domain" description="NAD-dependent epimerase/dehydratase" evidence="2">
    <location>
        <begin position="5"/>
        <end position="280"/>
    </location>
</feature>
<dbReference type="PRINTS" id="PR01713">
    <property type="entry name" value="NUCEPIMERASE"/>
</dbReference>
<dbReference type="InterPro" id="IPR036291">
    <property type="entry name" value="NAD(P)-bd_dom_sf"/>
</dbReference>
<sequence length="372" mass="41033">MKDKVLITGGAGFIGSHLADELLQQGYAVRALDNLSEQVHGKDCQRPAYLHEDVELLIGDVRNPEDVARALEGVDYVFHFAAMVGVGQSMYELREYTDVNNIGTTVLLEALIKKPVKKLVVASSMSIYGEGLYKTAAGELSTVQERPLEQLKAADWELYNAQGEQLQPVPTPESKAPSLSSVYALSKYDQERLCLMVGRAYNIPTVAMRFFNVYGTRQALSNPYTGVLAIFASRLLNNNSPMIFEDGYQQRDFVHVRDVALACRLAMEKEEANGRVFNVGSGNNYTIREIGERLAAVMGKSGLLPEITGKYRVGDIRHCYADISLAKEVLGFYPQVEFNAGLEELAGWLEGQIAYDRVSEASAELASRGLTV</sequence>
<proteinExistence type="inferred from homology"/>
<dbReference type="Pfam" id="PF01370">
    <property type="entry name" value="Epimerase"/>
    <property type="match status" value="1"/>
</dbReference>
<organism evidence="3 4">
    <name type="scientific">Pontibacter chinhatensis</name>
    <dbReference type="NCBI Taxonomy" id="1436961"/>
    <lineage>
        <taxon>Bacteria</taxon>
        <taxon>Pseudomonadati</taxon>
        <taxon>Bacteroidota</taxon>
        <taxon>Cytophagia</taxon>
        <taxon>Cytophagales</taxon>
        <taxon>Hymenobacteraceae</taxon>
        <taxon>Pontibacter</taxon>
    </lineage>
</organism>
<dbReference type="RefSeq" id="WP_092099594.1">
    <property type="nucleotide sequence ID" value="NZ_FOOT01000002.1"/>
</dbReference>
<dbReference type="PANTHER" id="PTHR43000">
    <property type="entry name" value="DTDP-D-GLUCOSE 4,6-DEHYDRATASE-RELATED"/>
    <property type="match status" value="1"/>
</dbReference>
<evidence type="ECO:0000256" key="1">
    <source>
        <dbReference type="ARBA" id="ARBA00007637"/>
    </source>
</evidence>
<name>A0A1I2R043_9BACT</name>
<evidence type="ECO:0000259" key="2">
    <source>
        <dbReference type="Pfam" id="PF01370"/>
    </source>
</evidence>
<dbReference type="SUPFAM" id="SSF51735">
    <property type="entry name" value="NAD(P)-binding Rossmann-fold domains"/>
    <property type="match status" value="1"/>
</dbReference>
<accession>A0A1I2R043</accession>
<keyword evidence="4" id="KW-1185">Reference proteome</keyword>
<dbReference type="InterPro" id="IPR001509">
    <property type="entry name" value="Epimerase_deHydtase"/>
</dbReference>
<protein>
    <submittedName>
        <fullName evidence="3">dTDP-L-rhamnose 4-epimerase</fullName>
    </submittedName>
</protein>
<dbReference type="AlphaFoldDB" id="A0A1I2R043"/>
<comment type="similarity">
    <text evidence="1">Belongs to the NAD(P)-dependent epimerase/dehydratase family.</text>
</comment>
<dbReference type="Proteomes" id="UP000198724">
    <property type="component" value="Unassembled WGS sequence"/>
</dbReference>
<dbReference type="Gene3D" id="3.40.50.720">
    <property type="entry name" value="NAD(P)-binding Rossmann-like Domain"/>
    <property type="match status" value="1"/>
</dbReference>
<evidence type="ECO:0000313" key="4">
    <source>
        <dbReference type="Proteomes" id="UP000198724"/>
    </source>
</evidence>
<dbReference type="EMBL" id="FOOT01000002">
    <property type="protein sequence ID" value="SFG31236.1"/>
    <property type="molecule type" value="Genomic_DNA"/>
</dbReference>